<dbReference type="Gene3D" id="1.20.140.10">
    <property type="entry name" value="Butyryl-CoA Dehydrogenase, subunit A, domain 3"/>
    <property type="match status" value="1"/>
</dbReference>
<comment type="similarity">
    <text evidence="2">Belongs to the acyl-CoA dehydrogenase family.</text>
</comment>
<dbReference type="OrthoDB" id="9770681at2"/>
<reference evidence="16 17" key="1">
    <citation type="submission" date="2015-11" db="EMBL/GenBank/DDBJ databases">
        <title>Expanding the genomic diversity of Burkholderia species for the development of highly accurate diagnostics.</title>
        <authorList>
            <person name="Sahl J."/>
            <person name="Keim P."/>
            <person name="Wagner D."/>
        </authorList>
    </citation>
    <scope>NUCLEOTIDE SEQUENCE [LARGE SCALE GENOMIC DNA]</scope>
    <source>
        <strain evidence="16 17">MSMB368WGS</strain>
    </source>
</reference>
<dbReference type="AlphaFoldDB" id="A0A132EC87"/>
<dbReference type="SUPFAM" id="SSF47203">
    <property type="entry name" value="Acyl-CoA dehydrogenase C-terminal domain-like"/>
    <property type="match status" value="1"/>
</dbReference>
<dbReference type="GO" id="GO:0016787">
    <property type="term" value="F:hydrolase activity"/>
    <property type="evidence" value="ECO:0007669"/>
    <property type="project" value="UniProtKB-KW"/>
</dbReference>
<dbReference type="GO" id="GO:0003995">
    <property type="term" value="F:acyl-CoA dehydrogenase activity"/>
    <property type="evidence" value="ECO:0007669"/>
    <property type="project" value="InterPro"/>
</dbReference>
<evidence type="ECO:0000256" key="1">
    <source>
        <dbReference type="ARBA" id="ARBA00001974"/>
    </source>
</evidence>
<proteinExistence type="inferred from homology"/>
<keyword evidence="3" id="KW-0285">Flavoprotein</keyword>
<dbReference type="InterPro" id="IPR006091">
    <property type="entry name" value="Acyl-CoA_Oxase/DH_mid-dom"/>
</dbReference>
<evidence type="ECO:0000256" key="12">
    <source>
        <dbReference type="ARBA" id="ARBA00075603"/>
    </source>
</evidence>
<dbReference type="RefSeq" id="WP_060244670.1">
    <property type="nucleotide sequence ID" value="NZ_LPJR01000056.1"/>
</dbReference>
<dbReference type="SUPFAM" id="SSF56645">
    <property type="entry name" value="Acyl-CoA dehydrogenase NM domain-like"/>
    <property type="match status" value="1"/>
</dbReference>
<protein>
    <recommendedName>
        <fullName evidence="11">3-sulfinopropanoyl-CoA desulfinase</fullName>
        <ecNumber evidence="10">3.13.1.4</ecNumber>
    </recommendedName>
    <alternativeName>
        <fullName evidence="12">3-sulfinopropionyl coenzyme A desulfinase</fullName>
    </alternativeName>
</protein>
<evidence type="ECO:0000256" key="10">
    <source>
        <dbReference type="ARBA" id="ARBA00066461"/>
    </source>
</evidence>
<evidence type="ECO:0000256" key="11">
    <source>
        <dbReference type="ARBA" id="ARBA00068311"/>
    </source>
</evidence>
<comment type="function">
    <text evidence="8">Catalyzes the conversion 3-sulfinopropanoyl-CoA (3SP-CoA) to propanoyl-CoA by abstraction of sulfite. Does not show dehydrogenase activity.</text>
</comment>
<evidence type="ECO:0000256" key="5">
    <source>
        <dbReference type="ARBA" id="ARBA00022827"/>
    </source>
</evidence>
<evidence type="ECO:0000256" key="7">
    <source>
        <dbReference type="ARBA" id="ARBA00052938"/>
    </source>
</evidence>
<evidence type="ECO:0000256" key="3">
    <source>
        <dbReference type="ARBA" id="ARBA00022630"/>
    </source>
</evidence>
<dbReference type="InterPro" id="IPR036250">
    <property type="entry name" value="AcylCo_DH-like_C"/>
</dbReference>
<dbReference type="PIRSF" id="PIRSF016578">
    <property type="entry name" value="HsaA"/>
    <property type="match status" value="1"/>
</dbReference>
<evidence type="ECO:0000256" key="8">
    <source>
        <dbReference type="ARBA" id="ARBA00058152"/>
    </source>
</evidence>
<keyword evidence="5" id="KW-0274">FAD</keyword>
<evidence type="ECO:0000256" key="6">
    <source>
        <dbReference type="ARBA" id="ARBA00023002"/>
    </source>
</evidence>
<name>A0A132EC87_9BURK</name>
<dbReference type="PROSITE" id="PS00073">
    <property type="entry name" value="ACYL_COA_DH_2"/>
    <property type="match status" value="1"/>
</dbReference>
<accession>A0A132EC87</accession>
<evidence type="ECO:0000256" key="9">
    <source>
        <dbReference type="ARBA" id="ARBA00065214"/>
    </source>
</evidence>
<comment type="cofactor">
    <cofactor evidence="1">
        <name>FAD</name>
        <dbReference type="ChEBI" id="CHEBI:57692"/>
    </cofactor>
</comment>
<gene>
    <name evidence="16" type="ORF">WT56_00800</name>
</gene>
<keyword evidence="6" id="KW-0560">Oxidoreductase</keyword>
<dbReference type="InterPro" id="IPR046373">
    <property type="entry name" value="Acyl-CoA_Oxase/DH_mid-dom_sf"/>
</dbReference>
<dbReference type="Pfam" id="PF02771">
    <property type="entry name" value="Acyl-CoA_dh_N"/>
    <property type="match status" value="1"/>
</dbReference>
<dbReference type="PROSITE" id="PS00072">
    <property type="entry name" value="ACYL_COA_DH_1"/>
    <property type="match status" value="1"/>
</dbReference>
<sequence>MTNILQRLDARVPLNDEERMLLDSVRDVARTHIAPRAEQYDRSAEFPWENVRAINELGLNAMFIPEAYGGAQLSYTAYLACVREISQACAATGIIWATNYHGMKPLIDWGTEEQKQRLLPRIAAGGLGALAITEPGAGSDATGMRTSFREDGDEIVVNGGKTFITNGDVADLYLLFGKWDGIDNARDSISVLVLEKGTPGLSLVRVEDKMGTRASSTATLAFDNCRVPRANLLGNPGDGLKILFASLNKSRPSVAAHALGIARGAFEDAVDYINDRRQSGKRVLEFQGIQFMVADLASELALVESWLWQVGSLVDAGATDFGIEASLLKMRATDLAMRVTTDAVQLHGGYGYCTDFRVERLMRDAKITQIWEGTNQIHRQLIGRSFLRR</sequence>
<comment type="subunit">
    <text evidence="9">Homotrimer or homotetramer.</text>
</comment>
<dbReference type="InterPro" id="IPR009075">
    <property type="entry name" value="AcylCo_DH/oxidase_C"/>
</dbReference>
<evidence type="ECO:0000256" key="4">
    <source>
        <dbReference type="ARBA" id="ARBA00022801"/>
    </source>
</evidence>
<dbReference type="PANTHER" id="PTHR43884">
    <property type="entry name" value="ACYL-COA DEHYDROGENASE"/>
    <property type="match status" value="1"/>
</dbReference>
<evidence type="ECO:0000259" key="13">
    <source>
        <dbReference type="Pfam" id="PF00441"/>
    </source>
</evidence>
<dbReference type="InterPro" id="IPR009100">
    <property type="entry name" value="AcylCoA_DH/oxidase_NM_dom_sf"/>
</dbReference>
<dbReference type="Gene3D" id="1.10.540.10">
    <property type="entry name" value="Acyl-CoA dehydrogenase/oxidase, N-terminal domain"/>
    <property type="match status" value="1"/>
</dbReference>
<evidence type="ECO:0000259" key="14">
    <source>
        <dbReference type="Pfam" id="PF02770"/>
    </source>
</evidence>
<dbReference type="Proteomes" id="UP000062912">
    <property type="component" value="Unassembled WGS sequence"/>
</dbReference>
<feature type="domain" description="Acyl-CoA oxidase/dehydrogenase middle" evidence="14">
    <location>
        <begin position="129"/>
        <end position="225"/>
    </location>
</feature>
<organism evidence="16 17">
    <name type="scientific">Burkholderia pseudomultivorans</name>
    <dbReference type="NCBI Taxonomy" id="1207504"/>
    <lineage>
        <taxon>Bacteria</taxon>
        <taxon>Pseudomonadati</taxon>
        <taxon>Pseudomonadota</taxon>
        <taxon>Betaproteobacteria</taxon>
        <taxon>Burkholderiales</taxon>
        <taxon>Burkholderiaceae</taxon>
        <taxon>Burkholderia</taxon>
        <taxon>Burkholderia cepacia complex</taxon>
    </lineage>
</organism>
<dbReference type="EMBL" id="LPJR01000056">
    <property type="protein sequence ID" value="KWF24852.1"/>
    <property type="molecule type" value="Genomic_DNA"/>
</dbReference>
<dbReference type="Gene3D" id="2.40.110.10">
    <property type="entry name" value="Butyryl-CoA Dehydrogenase, subunit A, domain 2"/>
    <property type="match status" value="1"/>
</dbReference>
<feature type="domain" description="Acyl-CoA dehydrogenase/oxidase C-terminal" evidence="13">
    <location>
        <begin position="237"/>
        <end position="385"/>
    </location>
</feature>
<dbReference type="Pfam" id="PF02770">
    <property type="entry name" value="Acyl-CoA_dh_M"/>
    <property type="match status" value="1"/>
</dbReference>
<dbReference type="GO" id="GO:0050660">
    <property type="term" value="F:flavin adenine dinucleotide binding"/>
    <property type="evidence" value="ECO:0007669"/>
    <property type="project" value="InterPro"/>
</dbReference>
<evidence type="ECO:0000259" key="15">
    <source>
        <dbReference type="Pfam" id="PF02771"/>
    </source>
</evidence>
<evidence type="ECO:0000256" key="2">
    <source>
        <dbReference type="ARBA" id="ARBA00009347"/>
    </source>
</evidence>
<dbReference type="InterPro" id="IPR006089">
    <property type="entry name" value="Acyl-CoA_DH_CS"/>
</dbReference>
<feature type="domain" description="Acyl-CoA dehydrogenase/oxidase N-terminal" evidence="15">
    <location>
        <begin position="15"/>
        <end position="125"/>
    </location>
</feature>
<dbReference type="InterPro" id="IPR013786">
    <property type="entry name" value="AcylCoA_DH/ox_N"/>
</dbReference>
<dbReference type="PANTHER" id="PTHR43884:SF12">
    <property type="entry name" value="ISOVALERYL-COA DEHYDROGENASE, MITOCHONDRIAL-RELATED"/>
    <property type="match status" value="1"/>
</dbReference>
<dbReference type="FunFam" id="2.40.110.10:FF:000002">
    <property type="entry name" value="Acyl-CoA dehydrogenase fadE12"/>
    <property type="match status" value="1"/>
</dbReference>
<dbReference type="Pfam" id="PF00441">
    <property type="entry name" value="Acyl-CoA_dh_1"/>
    <property type="match status" value="1"/>
</dbReference>
<comment type="catalytic activity">
    <reaction evidence="7">
        <text>3-sulfinopropanoyl-CoA + H2O = propanoyl-CoA + sulfite + H(+)</text>
        <dbReference type="Rhea" id="RHEA:41624"/>
        <dbReference type="ChEBI" id="CHEBI:15377"/>
        <dbReference type="ChEBI" id="CHEBI:15378"/>
        <dbReference type="ChEBI" id="CHEBI:17359"/>
        <dbReference type="ChEBI" id="CHEBI:57392"/>
        <dbReference type="ChEBI" id="CHEBI:78349"/>
        <dbReference type="EC" id="3.13.1.4"/>
    </reaction>
    <physiologicalReaction direction="left-to-right" evidence="7">
        <dbReference type="Rhea" id="RHEA:41625"/>
    </physiologicalReaction>
</comment>
<evidence type="ECO:0000313" key="16">
    <source>
        <dbReference type="EMBL" id="KWF24852.1"/>
    </source>
</evidence>
<dbReference type="FunFam" id="1.20.140.10:FF:000004">
    <property type="entry name" value="Acyl-CoA dehydrogenase FadE25"/>
    <property type="match status" value="1"/>
</dbReference>
<evidence type="ECO:0000313" key="17">
    <source>
        <dbReference type="Proteomes" id="UP000062912"/>
    </source>
</evidence>
<dbReference type="EC" id="3.13.1.4" evidence="10"/>
<dbReference type="InterPro" id="IPR037069">
    <property type="entry name" value="AcylCoA_DH/ox_N_sf"/>
</dbReference>
<keyword evidence="4" id="KW-0378">Hydrolase</keyword>
<comment type="caution">
    <text evidence="16">The sequence shown here is derived from an EMBL/GenBank/DDBJ whole genome shotgun (WGS) entry which is preliminary data.</text>
</comment>